<protein>
    <submittedName>
        <fullName evidence="1">Uncharacterized protein</fullName>
    </submittedName>
</protein>
<dbReference type="EMBL" id="BAABJI010000001">
    <property type="protein sequence ID" value="GAA4907150.1"/>
    <property type="molecule type" value="Genomic_DNA"/>
</dbReference>
<evidence type="ECO:0000313" key="2">
    <source>
        <dbReference type="Proteomes" id="UP001501436"/>
    </source>
</evidence>
<dbReference type="Proteomes" id="UP001501436">
    <property type="component" value="Unassembled WGS sequence"/>
</dbReference>
<sequence>MILIDTAKPKQKLILTLSEKVTVNQPEYLLAFTGDATNDTYQISLSDKLSASNSRYDLFTVDTSLFNGIPAGYYTYQVYQYANSIIETGKLLIQIKEAEPEIISPIRSEEYLIYKQ</sequence>
<proteinExistence type="predicted"/>
<keyword evidence="2" id="KW-1185">Reference proteome</keyword>
<dbReference type="RefSeq" id="WP_345329565.1">
    <property type="nucleotide sequence ID" value="NZ_BAABJI010000001.1"/>
</dbReference>
<name>A0ABP9FKV2_9SPHI</name>
<comment type="caution">
    <text evidence="1">The sequence shown here is derived from an EMBL/GenBank/DDBJ whole genome shotgun (WGS) entry which is preliminary data.</text>
</comment>
<gene>
    <name evidence="1" type="ORF">GCM10023313_07440</name>
</gene>
<accession>A0ABP9FKV2</accession>
<organism evidence="1 2">
    <name type="scientific">Mucilaginibacter defluvii</name>
    <dbReference type="NCBI Taxonomy" id="1196019"/>
    <lineage>
        <taxon>Bacteria</taxon>
        <taxon>Pseudomonadati</taxon>
        <taxon>Bacteroidota</taxon>
        <taxon>Sphingobacteriia</taxon>
        <taxon>Sphingobacteriales</taxon>
        <taxon>Sphingobacteriaceae</taxon>
        <taxon>Mucilaginibacter</taxon>
    </lineage>
</organism>
<evidence type="ECO:0000313" key="1">
    <source>
        <dbReference type="EMBL" id="GAA4907150.1"/>
    </source>
</evidence>
<reference evidence="2" key="1">
    <citation type="journal article" date="2019" name="Int. J. Syst. Evol. Microbiol.">
        <title>The Global Catalogue of Microorganisms (GCM) 10K type strain sequencing project: providing services to taxonomists for standard genome sequencing and annotation.</title>
        <authorList>
            <consortium name="The Broad Institute Genomics Platform"/>
            <consortium name="The Broad Institute Genome Sequencing Center for Infectious Disease"/>
            <person name="Wu L."/>
            <person name="Ma J."/>
        </authorList>
    </citation>
    <scope>NUCLEOTIDE SEQUENCE [LARGE SCALE GENOMIC DNA]</scope>
    <source>
        <strain evidence="2">JCM 18283</strain>
    </source>
</reference>